<evidence type="ECO:0008006" key="6">
    <source>
        <dbReference type="Google" id="ProtNLM"/>
    </source>
</evidence>
<evidence type="ECO:0000313" key="5">
    <source>
        <dbReference type="Proteomes" id="UP000231990"/>
    </source>
</evidence>
<name>A0A2M9ZQT1_9LEPT</name>
<dbReference type="Proteomes" id="UP000231990">
    <property type="component" value="Unassembled WGS sequence"/>
</dbReference>
<gene>
    <name evidence="2" type="ORF">CH360_16535</name>
    <name evidence="3" type="ORF">CH373_05870</name>
</gene>
<dbReference type="EMBL" id="NPDZ01000002">
    <property type="protein sequence ID" value="PJZ74422.1"/>
    <property type="molecule type" value="Genomic_DNA"/>
</dbReference>
<comment type="caution">
    <text evidence="3">The sequence shown here is derived from an EMBL/GenBank/DDBJ whole genome shotgun (WGS) entry which is preliminary data.</text>
</comment>
<dbReference type="RefSeq" id="WP_100715183.1">
    <property type="nucleotide sequence ID" value="NZ_NPDY01000024.1"/>
</dbReference>
<evidence type="ECO:0000313" key="2">
    <source>
        <dbReference type="EMBL" id="PJZ68382.1"/>
    </source>
</evidence>
<dbReference type="InterPro" id="IPR031030">
    <property type="entry name" value="Lepto_Lipo_YY_C"/>
</dbReference>
<feature type="signal peptide" evidence="1">
    <location>
        <begin position="1"/>
        <end position="20"/>
    </location>
</feature>
<keyword evidence="4" id="KW-1185">Reference proteome</keyword>
<evidence type="ECO:0000256" key="1">
    <source>
        <dbReference type="SAM" id="SignalP"/>
    </source>
</evidence>
<accession>A0A2M9ZQT1</accession>
<keyword evidence="1" id="KW-0732">Signal</keyword>
<evidence type="ECO:0000313" key="4">
    <source>
        <dbReference type="Proteomes" id="UP000231962"/>
    </source>
</evidence>
<proteinExistence type="predicted"/>
<organism evidence="3 5">
    <name type="scientific">Leptospira perolatii</name>
    <dbReference type="NCBI Taxonomy" id="2023191"/>
    <lineage>
        <taxon>Bacteria</taxon>
        <taxon>Pseudomonadati</taxon>
        <taxon>Spirochaetota</taxon>
        <taxon>Spirochaetia</taxon>
        <taxon>Leptospirales</taxon>
        <taxon>Leptospiraceae</taxon>
        <taxon>Leptospira</taxon>
    </lineage>
</organism>
<dbReference type="Proteomes" id="UP000231962">
    <property type="component" value="Unassembled WGS sequence"/>
</dbReference>
<dbReference type="EMBL" id="NPDY01000024">
    <property type="protein sequence ID" value="PJZ68382.1"/>
    <property type="molecule type" value="Genomic_DNA"/>
</dbReference>
<reference evidence="4 5" key="1">
    <citation type="submission" date="2017-07" db="EMBL/GenBank/DDBJ databases">
        <title>Leptospira spp. isolated from tropical soils.</title>
        <authorList>
            <person name="Thibeaux R."/>
            <person name="Iraola G."/>
            <person name="Ferres I."/>
            <person name="Bierque E."/>
            <person name="Girault D."/>
            <person name="Soupe-Gilbert M.-E."/>
            <person name="Picardeau M."/>
            <person name="Goarant C."/>
        </authorList>
    </citation>
    <scope>NUCLEOTIDE SEQUENCE [LARGE SCALE GENOMIC DNA]</scope>
    <source>
        <strain evidence="3 5">FH1-B-B1</strain>
        <strain evidence="2 4">FH1-B-C1</strain>
    </source>
</reference>
<dbReference type="NCBIfam" id="TIGR04452">
    <property type="entry name" value="Lepto_Lipo_YY_C"/>
    <property type="match status" value="1"/>
</dbReference>
<dbReference type="OrthoDB" id="330647at2"/>
<sequence length="125" mass="13485">MKKLLSIFFFVMGASLSNCVALDVTGLSGSIKGTEAAQRINDAALKTDIISFAVMGQSDFFISSLFTAEAAKIEPDKYYKKADVDECIENIKTINVKVIVLLGVPLTPFQTALFTCSLKPNGLVI</sequence>
<protein>
    <recommendedName>
        <fullName evidence="6">Lipoprotein</fullName>
    </recommendedName>
</protein>
<evidence type="ECO:0000313" key="3">
    <source>
        <dbReference type="EMBL" id="PJZ74422.1"/>
    </source>
</evidence>
<feature type="chain" id="PRO_5014909652" description="Lipoprotein" evidence="1">
    <location>
        <begin position="21"/>
        <end position="125"/>
    </location>
</feature>
<dbReference type="AlphaFoldDB" id="A0A2M9ZQT1"/>